<evidence type="ECO:0000313" key="3">
    <source>
        <dbReference type="EMBL" id="PJC24396.1"/>
    </source>
</evidence>
<dbReference type="Proteomes" id="UP000230251">
    <property type="component" value="Unassembled WGS sequence"/>
</dbReference>
<feature type="transmembrane region" description="Helical" evidence="1">
    <location>
        <begin position="51"/>
        <end position="70"/>
    </location>
</feature>
<keyword evidence="1" id="KW-0812">Transmembrane</keyword>
<protein>
    <recommendedName>
        <fullName evidence="2">DUF5698 domain-containing protein</fullName>
    </recommendedName>
</protein>
<sequence>MGILEMIIISMWTRFVSESKIMASGLTTIVNIFIWYYVLQSVLDDIENVNLVALYALGCAVGTMITTAYFRRHEIDSKRLSHES</sequence>
<proteinExistence type="predicted"/>
<evidence type="ECO:0000259" key="2">
    <source>
        <dbReference type="Pfam" id="PF18955"/>
    </source>
</evidence>
<name>A0A2M8ENR8_9BACT</name>
<keyword evidence="1" id="KW-1133">Transmembrane helix</keyword>
<gene>
    <name evidence="3" type="ORF">CO057_03095</name>
</gene>
<feature type="transmembrane region" description="Helical" evidence="1">
    <location>
        <begin position="21"/>
        <end position="39"/>
    </location>
</feature>
<evidence type="ECO:0000313" key="4">
    <source>
        <dbReference type="Proteomes" id="UP000230251"/>
    </source>
</evidence>
<accession>A0A2M8ENR8</accession>
<evidence type="ECO:0000256" key="1">
    <source>
        <dbReference type="SAM" id="Phobius"/>
    </source>
</evidence>
<comment type="caution">
    <text evidence="3">The sequence shown here is derived from an EMBL/GenBank/DDBJ whole genome shotgun (WGS) entry which is preliminary data.</text>
</comment>
<reference evidence="4" key="1">
    <citation type="submission" date="2017-09" db="EMBL/GenBank/DDBJ databases">
        <title>Depth-based differentiation of microbial function through sediment-hosted aquifers and enrichment of novel symbionts in the deep terrestrial subsurface.</title>
        <authorList>
            <person name="Probst A.J."/>
            <person name="Ladd B."/>
            <person name="Jarett J.K."/>
            <person name="Geller-Mcgrath D.E."/>
            <person name="Sieber C.M.K."/>
            <person name="Emerson J.B."/>
            <person name="Anantharaman K."/>
            <person name="Thomas B.C."/>
            <person name="Malmstrom R."/>
            <person name="Stieglmeier M."/>
            <person name="Klingl A."/>
            <person name="Woyke T."/>
            <person name="Ryan C.M."/>
            <person name="Banfield J.F."/>
        </authorList>
    </citation>
    <scope>NUCLEOTIDE SEQUENCE [LARGE SCALE GENOMIC DNA]</scope>
</reference>
<organism evidence="3 4">
    <name type="scientific">Candidatus Uhrbacteria bacterium CG_4_9_14_0_2_um_filter_41_50</name>
    <dbReference type="NCBI Taxonomy" id="1975031"/>
    <lineage>
        <taxon>Bacteria</taxon>
        <taxon>Candidatus Uhriibacteriota</taxon>
    </lineage>
</organism>
<dbReference type="InterPro" id="IPR044035">
    <property type="entry name" value="DUF5698"/>
</dbReference>
<dbReference type="Pfam" id="PF18955">
    <property type="entry name" value="DUF5698"/>
    <property type="match status" value="1"/>
</dbReference>
<dbReference type="AlphaFoldDB" id="A0A2M8ENR8"/>
<dbReference type="EMBL" id="PFSI01000046">
    <property type="protein sequence ID" value="PJC24396.1"/>
    <property type="molecule type" value="Genomic_DNA"/>
</dbReference>
<feature type="domain" description="DUF5698" evidence="2">
    <location>
        <begin position="19"/>
        <end position="65"/>
    </location>
</feature>
<keyword evidence="1" id="KW-0472">Membrane</keyword>